<evidence type="ECO:0000256" key="1">
    <source>
        <dbReference type="SAM" id="MobiDB-lite"/>
    </source>
</evidence>
<dbReference type="STRING" id="391625.PPSIR1_33791"/>
<keyword evidence="6" id="KW-1185">Reference proteome</keyword>
<dbReference type="Pfam" id="PF05193">
    <property type="entry name" value="Peptidase_M16_C"/>
    <property type="match status" value="1"/>
</dbReference>
<feature type="region of interest" description="Disordered" evidence="1">
    <location>
        <begin position="36"/>
        <end position="81"/>
    </location>
</feature>
<proteinExistence type="predicted"/>
<dbReference type="Proteomes" id="UP000005801">
    <property type="component" value="Unassembled WGS sequence"/>
</dbReference>
<evidence type="ECO:0000256" key="2">
    <source>
        <dbReference type="SAM" id="SignalP"/>
    </source>
</evidence>
<feature type="signal peptide" evidence="2">
    <location>
        <begin position="1"/>
        <end position="34"/>
    </location>
</feature>
<dbReference type="eggNOG" id="COG0612">
    <property type="taxonomic scope" value="Bacteria"/>
</dbReference>
<protein>
    <submittedName>
        <fullName evidence="5">Peptidase M16-like protein</fullName>
    </submittedName>
</protein>
<feature type="domain" description="Peptidase M16 N-terminal" evidence="3">
    <location>
        <begin position="95"/>
        <end position="202"/>
    </location>
</feature>
<gene>
    <name evidence="5" type="ORF">PPSIR1_33791</name>
</gene>
<comment type="caution">
    <text evidence="5">The sequence shown here is derived from an EMBL/GenBank/DDBJ whole genome shotgun (WGS) entry which is preliminary data.</text>
</comment>
<dbReference type="Gene3D" id="3.30.830.10">
    <property type="entry name" value="Metalloenzyme, LuxS/M16 peptidase-like"/>
    <property type="match status" value="2"/>
</dbReference>
<dbReference type="PANTHER" id="PTHR11851:SF224">
    <property type="entry name" value="PROCESSING PROTEASE"/>
    <property type="match status" value="1"/>
</dbReference>
<dbReference type="GO" id="GO:0046872">
    <property type="term" value="F:metal ion binding"/>
    <property type="evidence" value="ECO:0007669"/>
    <property type="project" value="InterPro"/>
</dbReference>
<dbReference type="InterPro" id="IPR011249">
    <property type="entry name" value="Metalloenz_LuxS/M16"/>
</dbReference>
<reference evidence="5 6" key="1">
    <citation type="submission" date="2007-06" db="EMBL/GenBank/DDBJ databases">
        <authorList>
            <person name="Shimkets L."/>
            <person name="Ferriera S."/>
            <person name="Johnson J."/>
            <person name="Kravitz S."/>
            <person name="Beeson K."/>
            <person name="Sutton G."/>
            <person name="Rogers Y.-H."/>
            <person name="Friedman R."/>
            <person name="Frazier M."/>
            <person name="Venter J.C."/>
        </authorList>
    </citation>
    <scope>NUCLEOTIDE SEQUENCE [LARGE SCALE GENOMIC DNA]</scope>
    <source>
        <strain evidence="5 6">SIR-1</strain>
    </source>
</reference>
<evidence type="ECO:0000313" key="5">
    <source>
        <dbReference type="EMBL" id="EDM76731.1"/>
    </source>
</evidence>
<organism evidence="5 6">
    <name type="scientific">Plesiocystis pacifica SIR-1</name>
    <dbReference type="NCBI Taxonomy" id="391625"/>
    <lineage>
        <taxon>Bacteria</taxon>
        <taxon>Pseudomonadati</taxon>
        <taxon>Myxococcota</taxon>
        <taxon>Polyangia</taxon>
        <taxon>Nannocystales</taxon>
        <taxon>Nannocystaceae</taxon>
        <taxon>Plesiocystis</taxon>
    </lineage>
</organism>
<dbReference type="EMBL" id="ABCS01000059">
    <property type="protein sequence ID" value="EDM76731.1"/>
    <property type="molecule type" value="Genomic_DNA"/>
</dbReference>
<keyword evidence="2" id="KW-0732">Signal</keyword>
<dbReference type="InterPro" id="IPR011765">
    <property type="entry name" value="Pept_M16_N"/>
</dbReference>
<accession>A6GBM5</accession>
<dbReference type="InterPro" id="IPR050361">
    <property type="entry name" value="MPP/UQCRC_Complex"/>
</dbReference>
<dbReference type="SUPFAM" id="SSF63411">
    <property type="entry name" value="LuxS/MPP-like metallohydrolase"/>
    <property type="match status" value="2"/>
</dbReference>
<evidence type="ECO:0000313" key="6">
    <source>
        <dbReference type="Proteomes" id="UP000005801"/>
    </source>
</evidence>
<dbReference type="InterPro" id="IPR007863">
    <property type="entry name" value="Peptidase_M16_C"/>
</dbReference>
<feature type="chain" id="PRO_5002697643" evidence="2">
    <location>
        <begin position="35"/>
        <end position="521"/>
    </location>
</feature>
<evidence type="ECO:0000259" key="4">
    <source>
        <dbReference type="Pfam" id="PF05193"/>
    </source>
</evidence>
<sequence>MTCRLAATKDKPMTRTKLSLTSSLASLALLGSLAAGCDKNQPDLEPPQDDGTAQTEPEADPEPARVYPEPPAPTEQRPVNFPEVQKYELPNRLSVIIVENHEVPLVDVQLVVKAGTIHGELVAGMTASMLTEGTKKRTKAKIDESIEQVGSSLSAGAGEENAFITTRVMTPDLKLALDLVNDVVQNPKFDDEALGKLKEQQKTAVKGEKSDGGALAQRLVSQVLYPKGHPYAQPWSSDADIDGVTAESLREFHKTWYRPNNAYLILSGDVTKADVEKLVEKTLGKWKPAESFPSHPLETFKPEDYQGAVPTELTVHIVDRNQISSDIIIANINSVARNSPEWHKMAAVTKLFGGGMSSRLFRDIREDKKLTYNINSFQSSQKAVGAFAIVTQTKEAGEMLGLLFDHVERLRTSDPSETEFNATVNNMALSFPLQIETAGQIAGKVRTMQTYGLPDDYYNTYIDDVRAITMADIQATAAKHIHPIPVIVIVGKAMKVEKQLKDVKALEGAKIIKYNTELQPI</sequence>
<dbReference type="AlphaFoldDB" id="A6GBM5"/>
<evidence type="ECO:0000259" key="3">
    <source>
        <dbReference type="Pfam" id="PF00675"/>
    </source>
</evidence>
<dbReference type="Pfam" id="PF00675">
    <property type="entry name" value="Peptidase_M16"/>
    <property type="match status" value="1"/>
</dbReference>
<feature type="domain" description="Peptidase M16 C-terminal" evidence="4">
    <location>
        <begin position="244"/>
        <end position="426"/>
    </location>
</feature>
<dbReference type="PANTHER" id="PTHR11851">
    <property type="entry name" value="METALLOPROTEASE"/>
    <property type="match status" value="1"/>
</dbReference>
<name>A6GBM5_9BACT</name>